<keyword evidence="6" id="KW-1185">Reference proteome</keyword>
<dbReference type="GO" id="GO:0003860">
    <property type="term" value="F:3-hydroxyisobutyryl-CoA hydrolase activity"/>
    <property type="evidence" value="ECO:0007669"/>
    <property type="project" value="UniProtKB-EC"/>
</dbReference>
<name>A0A2V3IR30_9FLOR</name>
<dbReference type="AlphaFoldDB" id="A0A2V3IR30"/>
<sequence>MKLDPTVLTNGGLTHTLRTIATGETIHHIKLVREKSLNALQPATFTALDAIIDTVKSPCYVLLTASGRAFSAGGDVRMLREKVINAGPLQSESRRAAAWGTLNKEYRFMERMASLRDSGVVTVALADGFAFGAGQGLFQSCAVRLVTPNALFAMPEVAIGLVPDCGATHFYSRMPGCVGMYAALTGARINAPDAIQLGLADGAIDAQWIGADLIGVSEQAVLKSAQNGLAGTTHLSNAESEMRRIIDDLFSYGSVSHILQAIERKEDDWAKQAAAAMRKASPRALDECLRVMKEGYKSGGFIEALDRELVADADLAARWDFVEGVRALLVDKTGNPKWEQV</sequence>
<evidence type="ECO:0000256" key="1">
    <source>
        <dbReference type="ARBA" id="ARBA00001709"/>
    </source>
</evidence>
<dbReference type="Pfam" id="PF16113">
    <property type="entry name" value="ECH_2"/>
    <property type="match status" value="1"/>
</dbReference>
<feature type="domain" description="Enoyl-CoA hydratase/isomerase" evidence="4">
    <location>
        <begin position="27"/>
        <end position="339"/>
    </location>
</feature>
<reference evidence="5 6" key="1">
    <citation type="journal article" date="2018" name="Mol. Biol. Evol.">
        <title>Analysis of the draft genome of the red seaweed Gracilariopsis chorda provides insights into genome size evolution in Rhodophyta.</title>
        <authorList>
            <person name="Lee J."/>
            <person name="Yang E.C."/>
            <person name="Graf L."/>
            <person name="Yang J.H."/>
            <person name="Qiu H."/>
            <person name="Zel Zion U."/>
            <person name="Chan C.X."/>
            <person name="Stephens T.G."/>
            <person name="Weber A.P.M."/>
            <person name="Boo G.H."/>
            <person name="Boo S.M."/>
            <person name="Kim K.M."/>
            <person name="Shin Y."/>
            <person name="Jung M."/>
            <person name="Lee S.J."/>
            <person name="Yim H.S."/>
            <person name="Lee J.H."/>
            <person name="Bhattacharya D."/>
            <person name="Yoon H.S."/>
        </authorList>
    </citation>
    <scope>NUCLEOTIDE SEQUENCE [LARGE SCALE GENOMIC DNA]</scope>
    <source>
        <strain evidence="5 6">SKKU-2015</strain>
        <tissue evidence="5">Whole body</tissue>
    </source>
</reference>
<dbReference type="GO" id="GO:0006574">
    <property type="term" value="P:L-valine catabolic process"/>
    <property type="evidence" value="ECO:0007669"/>
    <property type="project" value="TreeGrafter"/>
</dbReference>
<dbReference type="PANTHER" id="PTHR43176:SF3">
    <property type="entry name" value="3-HYDROXYISOBUTYRYL-COA HYDROLASE, MITOCHONDRIAL"/>
    <property type="match status" value="1"/>
</dbReference>
<dbReference type="InterPro" id="IPR045004">
    <property type="entry name" value="ECH_dom"/>
</dbReference>
<dbReference type="CDD" id="cd06558">
    <property type="entry name" value="crotonase-like"/>
    <property type="match status" value="1"/>
</dbReference>
<dbReference type="STRING" id="448386.A0A2V3IR30"/>
<dbReference type="EC" id="3.1.2.4" evidence="2"/>
<evidence type="ECO:0000313" key="5">
    <source>
        <dbReference type="EMBL" id="PXF44559.1"/>
    </source>
</evidence>
<dbReference type="InterPro" id="IPR032259">
    <property type="entry name" value="HIBYL-CoA-H"/>
</dbReference>
<dbReference type="Proteomes" id="UP000247409">
    <property type="component" value="Unassembled WGS sequence"/>
</dbReference>
<comment type="catalytic activity">
    <reaction evidence="1">
        <text>3-hydroxy-2-methylpropanoyl-CoA + H2O = 3-hydroxy-2-methylpropanoate + CoA + H(+)</text>
        <dbReference type="Rhea" id="RHEA:20888"/>
        <dbReference type="ChEBI" id="CHEBI:11805"/>
        <dbReference type="ChEBI" id="CHEBI:15377"/>
        <dbReference type="ChEBI" id="CHEBI:15378"/>
        <dbReference type="ChEBI" id="CHEBI:57287"/>
        <dbReference type="ChEBI" id="CHEBI:57340"/>
        <dbReference type="EC" id="3.1.2.4"/>
    </reaction>
</comment>
<evidence type="ECO:0000313" key="6">
    <source>
        <dbReference type="Proteomes" id="UP000247409"/>
    </source>
</evidence>
<dbReference type="PANTHER" id="PTHR43176">
    <property type="entry name" value="3-HYDROXYISOBUTYRYL-COA HYDROLASE-RELATED"/>
    <property type="match status" value="1"/>
</dbReference>
<dbReference type="EMBL" id="NBIV01000088">
    <property type="protein sequence ID" value="PXF44559.1"/>
    <property type="molecule type" value="Genomic_DNA"/>
</dbReference>
<dbReference type="OrthoDB" id="16820at2759"/>
<dbReference type="InterPro" id="IPR029045">
    <property type="entry name" value="ClpP/crotonase-like_dom_sf"/>
</dbReference>
<accession>A0A2V3IR30</accession>
<organism evidence="5 6">
    <name type="scientific">Gracilariopsis chorda</name>
    <dbReference type="NCBI Taxonomy" id="448386"/>
    <lineage>
        <taxon>Eukaryota</taxon>
        <taxon>Rhodophyta</taxon>
        <taxon>Florideophyceae</taxon>
        <taxon>Rhodymeniophycidae</taxon>
        <taxon>Gracilariales</taxon>
        <taxon>Gracilariaceae</taxon>
        <taxon>Gracilariopsis</taxon>
    </lineage>
</organism>
<keyword evidence="3 5" id="KW-0378">Hydrolase</keyword>
<proteinExistence type="predicted"/>
<dbReference type="SUPFAM" id="SSF52096">
    <property type="entry name" value="ClpP/crotonase"/>
    <property type="match status" value="1"/>
</dbReference>
<gene>
    <name evidence="5" type="ORF">BWQ96_05737</name>
</gene>
<evidence type="ECO:0000259" key="4">
    <source>
        <dbReference type="Pfam" id="PF16113"/>
    </source>
</evidence>
<comment type="caution">
    <text evidence="5">The sequence shown here is derived from an EMBL/GenBank/DDBJ whole genome shotgun (WGS) entry which is preliminary data.</text>
</comment>
<protein>
    <recommendedName>
        <fullName evidence="2">3-hydroxyisobutyryl-CoA hydrolase</fullName>
        <ecNumber evidence="2">3.1.2.4</ecNumber>
    </recommendedName>
</protein>
<evidence type="ECO:0000256" key="2">
    <source>
        <dbReference type="ARBA" id="ARBA00011915"/>
    </source>
</evidence>
<evidence type="ECO:0000256" key="3">
    <source>
        <dbReference type="ARBA" id="ARBA00022801"/>
    </source>
</evidence>
<dbReference type="Gene3D" id="3.90.226.10">
    <property type="entry name" value="2-enoyl-CoA Hydratase, Chain A, domain 1"/>
    <property type="match status" value="1"/>
</dbReference>